<dbReference type="Proteomes" id="UP000266188">
    <property type="component" value="Unassembled WGS sequence"/>
</dbReference>
<dbReference type="EMBL" id="MVGC01002870">
    <property type="protein sequence ID" value="RJE16752.1"/>
    <property type="molecule type" value="Genomic_DNA"/>
</dbReference>
<feature type="non-terminal residue" evidence="2">
    <location>
        <position position="75"/>
    </location>
</feature>
<name>A0A3A2Z0X2_9EURO</name>
<reference evidence="3" key="1">
    <citation type="submission" date="2017-02" db="EMBL/GenBank/DDBJ databases">
        <authorList>
            <person name="Tafer H."/>
            <person name="Lopandic K."/>
        </authorList>
    </citation>
    <scope>NUCLEOTIDE SEQUENCE [LARGE SCALE GENOMIC DNA]</scope>
    <source>
        <strain evidence="3">CBS 366.77</strain>
    </source>
</reference>
<evidence type="ECO:0000313" key="2">
    <source>
        <dbReference type="EMBL" id="RJE16752.1"/>
    </source>
</evidence>
<comment type="caution">
    <text evidence="2">The sequence shown here is derived from an EMBL/GenBank/DDBJ whole genome shotgun (WGS) entry which is preliminary data.</text>
</comment>
<accession>A0A3A2Z0X2</accession>
<sequence length="75" mass="8279">MERIERTATNVLGADEIAVWALGADSVNARGELRALLSGDATPPLCQGPGEKEKEKEKERVQRAFERGRNESEIK</sequence>
<evidence type="ECO:0000256" key="1">
    <source>
        <dbReference type="SAM" id="MobiDB-lite"/>
    </source>
</evidence>
<protein>
    <submittedName>
        <fullName evidence="2">Uncharacterized protein</fullName>
    </submittedName>
</protein>
<gene>
    <name evidence="2" type="ORF">PHISCL_10911</name>
</gene>
<dbReference type="AlphaFoldDB" id="A0A3A2Z0X2"/>
<evidence type="ECO:0000313" key="3">
    <source>
        <dbReference type="Proteomes" id="UP000266188"/>
    </source>
</evidence>
<keyword evidence="3" id="KW-1185">Reference proteome</keyword>
<feature type="compositionally biased region" description="Basic and acidic residues" evidence="1">
    <location>
        <begin position="50"/>
        <end position="75"/>
    </location>
</feature>
<organism evidence="2 3">
    <name type="scientific">Aspergillus sclerotialis</name>
    <dbReference type="NCBI Taxonomy" id="2070753"/>
    <lineage>
        <taxon>Eukaryota</taxon>
        <taxon>Fungi</taxon>
        <taxon>Dikarya</taxon>
        <taxon>Ascomycota</taxon>
        <taxon>Pezizomycotina</taxon>
        <taxon>Eurotiomycetes</taxon>
        <taxon>Eurotiomycetidae</taxon>
        <taxon>Eurotiales</taxon>
        <taxon>Aspergillaceae</taxon>
        <taxon>Aspergillus</taxon>
        <taxon>Aspergillus subgen. Polypaecilum</taxon>
    </lineage>
</organism>
<feature type="region of interest" description="Disordered" evidence="1">
    <location>
        <begin position="39"/>
        <end position="75"/>
    </location>
</feature>
<proteinExistence type="predicted"/>